<dbReference type="Proteomes" id="UP000794436">
    <property type="component" value="Unassembled WGS sequence"/>
</dbReference>
<evidence type="ECO:0000259" key="8">
    <source>
        <dbReference type="Pfam" id="PF12038"/>
    </source>
</evidence>
<dbReference type="CDD" id="cd01635">
    <property type="entry name" value="Glycosyltransferase_GTB-type"/>
    <property type="match status" value="1"/>
</dbReference>
<feature type="domain" description="Glycosyl transferase family 1" evidence="7">
    <location>
        <begin position="154"/>
        <end position="279"/>
    </location>
</feature>
<evidence type="ECO:0000259" key="7">
    <source>
        <dbReference type="Pfam" id="PF00534"/>
    </source>
</evidence>
<proteinExistence type="inferred from homology"/>
<accession>A0A8K1CD33</accession>
<keyword evidence="3" id="KW-0808">Transferase</keyword>
<dbReference type="OrthoDB" id="10032790at2759"/>
<evidence type="ECO:0000256" key="2">
    <source>
        <dbReference type="ARBA" id="ARBA00022676"/>
    </source>
</evidence>
<dbReference type="EMBL" id="SPLM01000108">
    <property type="protein sequence ID" value="TMW60829.1"/>
    <property type="molecule type" value="Genomic_DNA"/>
</dbReference>
<dbReference type="PANTHER" id="PTHR13615">
    <property type="entry name" value="GLYCOSYLTRANSFERASE-LIKE 1"/>
    <property type="match status" value="1"/>
</dbReference>
<keyword evidence="10" id="KW-1185">Reference proteome</keyword>
<dbReference type="PANTHER" id="PTHR13615:SF3">
    <property type="entry name" value="GLYCOSYLTRANSFERASE-LIKE DOMAIN-CONTAINING PROTEIN 1"/>
    <property type="match status" value="1"/>
</dbReference>
<comment type="catalytic activity">
    <reaction evidence="6">
        <text>queuosine(34) in tRNA(Asp) + GDP-alpha-D-mannose = O-4''-alpha-D-mannosylqueuosine(34) in tRNA(Asp) + GDP + H(+)</text>
        <dbReference type="Rhea" id="RHEA:12885"/>
        <dbReference type="Rhea" id="RHEA-COMP:18572"/>
        <dbReference type="Rhea" id="RHEA-COMP:18581"/>
        <dbReference type="ChEBI" id="CHEBI:15378"/>
        <dbReference type="ChEBI" id="CHEBI:57527"/>
        <dbReference type="ChEBI" id="CHEBI:58189"/>
        <dbReference type="ChEBI" id="CHEBI:194431"/>
        <dbReference type="ChEBI" id="CHEBI:194442"/>
        <dbReference type="EC" id="2.4.1.110"/>
    </reaction>
    <physiologicalReaction direction="left-to-right" evidence="6">
        <dbReference type="Rhea" id="RHEA:12886"/>
    </physiologicalReaction>
</comment>
<reference evidence="9" key="1">
    <citation type="submission" date="2019-03" db="EMBL/GenBank/DDBJ databases">
        <title>Long read genome sequence of the mycoparasitic Pythium oligandrum ATCC 38472 isolated from sugarbeet rhizosphere.</title>
        <authorList>
            <person name="Gaulin E."/>
        </authorList>
    </citation>
    <scope>NUCLEOTIDE SEQUENCE</scope>
    <source>
        <strain evidence="9">ATCC 38472_TT</strain>
    </source>
</reference>
<dbReference type="InterPro" id="IPR001296">
    <property type="entry name" value="Glyco_trans_1"/>
</dbReference>
<dbReference type="GO" id="GO:0016438">
    <property type="term" value="F:tRNA-queuosine(34) beta-mannosyltransferase activity"/>
    <property type="evidence" value="ECO:0007669"/>
    <property type="project" value="UniProtKB-EC"/>
</dbReference>
<sequence>MYFSTAIPRSESLRVLFVSSMVNLSELLGLRPDLARPHVKKIYYFHENQLTYPYQVPTTDGESTERKAKRRKVAAEDFQITWSQIISCLAADELLFNSDFNRTSFLSRIDVFINKIPEPEMRHRGLAKQLESKSRVLYFPLKMLRVPDATRIDKPSNLVTILWNHRWEYDKNPDEFFETLCELATGGSKFQVIVLGESFPESPAVFRTAKETLEASEHVKIAHWGYASSREQYLDFLRLADVVVSTSNHEFYGVAVLEAVLCGCYPLVPNRLVYPEFFSGANVFNTQRQLFKKLKYFCGNPIPARRFAQEHGDEFIKFTWQSLESEYAALLVPSSTDNETTIPRRRLD</sequence>
<evidence type="ECO:0000256" key="5">
    <source>
        <dbReference type="ARBA" id="ARBA00044539"/>
    </source>
</evidence>
<evidence type="ECO:0000256" key="1">
    <source>
        <dbReference type="ARBA" id="ARBA00009481"/>
    </source>
</evidence>
<evidence type="ECO:0000256" key="4">
    <source>
        <dbReference type="ARBA" id="ARBA00044517"/>
    </source>
</evidence>
<dbReference type="Gene3D" id="3.40.50.2000">
    <property type="entry name" value="Glycogen Phosphorylase B"/>
    <property type="match status" value="1"/>
</dbReference>
<protein>
    <recommendedName>
        <fullName evidence="5">tRNA-queuosine alpha-mannosyltransferase</fullName>
        <ecNumber evidence="4">2.4.1.110</ecNumber>
    </recommendedName>
</protein>
<dbReference type="EC" id="2.4.1.110" evidence="4"/>
<evidence type="ECO:0000313" key="9">
    <source>
        <dbReference type="EMBL" id="TMW60829.1"/>
    </source>
</evidence>
<dbReference type="Pfam" id="PF12038">
    <property type="entry name" value="QTMAN_N"/>
    <property type="match status" value="1"/>
</dbReference>
<evidence type="ECO:0000256" key="3">
    <source>
        <dbReference type="ARBA" id="ARBA00022679"/>
    </source>
</evidence>
<keyword evidence="2" id="KW-0328">Glycosyltransferase</keyword>
<feature type="domain" description="tRNA-queuosine alpha-mannosyltransferase N-terminal" evidence="8">
    <location>
        <begin position="1"/>
        <end position="141"/>
    </location>
</feature>
<evidence type="ECO:0000313" key="10">
    <source>
        <dbReference type="Proteomes" id="UP000794436"/>
    </source>
</evidence>
<dbReference type="InterPro" id="IPR022701">
    <property type="entry name" value="QTMAN_N"/>
</dbReference>
<comment type="caution">
    <text evidence="9">The sequence shown here is derived from an EMBL/GenBank/DDBJ whole genome shotgun (WGS) entry which is preliminary data.</text>
</comment>
<dbReference type="SUPFAM" id="SSF53756">
    <property type="entry name" value="UDP-Glycosyltransferase/glycogen phosphorylase"/>
    <property type="match status" value="1"/>
</dbReference>
<dbReference type="AlphaFoldDB" id="A0A8K1CD33"/>
<gene>
    <name evidence="9" type="ORF">Poli38472_000871</name>
</gene>
<dbReference type="InterPro" id="IPR051862">
    <property type="entry name" value="GT-like_domain_containing_1"/>
</dbReference>
<dbReference type="Pfam" id="PF00534">
    <property type="entry name" value="Glycos_transf_1"/>
    <property type="match status" value="1"/>
</dbReference>
<organism evidence="9 10">
    <name type="scientific">Pythium oligandrum</name>
    <name type="common">Mycoparasitic fungus</name>
    <dbReference type="NCBI Taxonomy" id="41045"/>
    <lineage>
        <taxon>Eukaryota</taxon>
        <taxon>Sar</taxon>
        <taxon>Stramenopiles</taxon>
        <taxon>Oomycota</taxon>
        <taxon>Peronosporomycetes</taxon>
        <taxon>Pythiales</taxon>
        <taxon>Pythiaceae</taxon>
        <taxon>Pythium</taxon>
    </lineage>
</organism>
<comment type="similarity">
    <text evidence="1">Belongs to the glycosyltransferase group 1 family. Glycosyltransferase 4 subfamily.</text>
</comment>
<evidence type="ECO:0000256" key="6">
    <source>
        <dbReference type="ARBA" id="ARBA00048439"/>
    </source>
</evidence>
<name>A0A8K1CD33_PYTOL</name>